<keyword evidence="1" id="KW-0812">Transmembrane</keyword>
<gene>
    <name evidence="2" type="ORF">AR1Y2_0258</name>
</gene>
<name>A0A4P8I8A4_9FIRM</name>
<dbReference type="AlphaFoldDB" id="A0A4P8I8A4"/>
<accession>A0A4P8I8A4</accession>
<organism evidence="2 3">
    <name type="scientific">Anaerostipes rhamnosivorans</name>
    <dbReference type="NCBI Taxonomy" id="1229621"/>
    <lineage>
        <taxon>Bacteria</taxon>
        <taxon>Bacillati</taxon>
        <taxon>Bacillota</taxon>
        <taxon>Clostridia</taxon>
        <taxon>Lachnospirales</taxon>
        <taxon>Lachnospiraceae</taxon>
        <taxon>Anaerostipes</taxon>
    </lineage>
</organism>
<dbReference type="EMBL" id="CP040058">
    <property type="protein sequence ID" value="QCP33712.1"/>
    <property type="molecule type" value="Genomic_DNA"/>
</dbReference>
<proteinExistence type="predicted"/>
<feature type="transmembrane region" description="Helical" evidence="1">
    <location>
        <begin position="32"/>
        <end position="58"/>
    </location>
</feature>
<keyword evidence="1" id="KW-1133">Transmembrane helix</keyword>
<protein>
    <submittedName>
        <fullName evidence="2">Uncharacterized protein</fullName>
    </submittedName>
</protein>
<dbReference type="Proteomes" id="UP000298653">
    <property type="component" value="Chromosome"/>
</dbReference>
<sequence>MHEKKLKKIAFVILTLMDALFLVISVLNWDMMLSICCFVLAILLTYLYEDVGFGEFYYGKRMRKEYREAKRAARKEKK</sequence>
<evidence type="ECO:0000256" key="1">
    <source>
        <dbReference type="SAM" id="Phobius"/>
    </source>
</evidence>
<keyword evidence="1" id="KW-0472">Membrane</keyword>
<dbReference type="OrthoDB" id="2062051at2"/>
<reference evidence="2 3" key="1">
    <citation type="submission" date="2019-05" db="EMBL/GenBank/DDBJ databases">
        <title>Complete genome sequencing of Anaerostipes rhamnosivorans.</title>
        <authorList>
            <person name="Bui T.P.N."/>
            <person name="de Vos W.M."/>
        </authorList>
    </citation>
    <scope>NUCLEOTIDE SEQUENCE [LARGE SCALE GENOMIC DNA]</scope>
    <source>
        <strain evidence="2 3">1y2</strain>
    </source>
</reference>
<keyword evidence="3" id="KW-1185">Reference proteome</keyword>
<feature type="transmembrane region" description="Helical" evidence="1">
    <location>
        <begin position="9"/>
        <end position="26"/>
    </location>
</feature>
<evidence type="ECO:0000313" key="2">
    <source>
        <dbReference type="EMBL" id="QCP33712.1"/>
    </source>
</evidence>
<dbReference type="RefSeq" id="WP_137327352.1">
    <property type="nucleotide sequence ID" value="NZ_CP040058.1"/>
</dbReference>
<dbReference type="KEGG" id="arf:AR1Y2_0258"/>
<evidence type="ECO:0000313" key="3">
    <source>
        <dbReference type="Proteomes" id="UP000298653"/>
    </source>
</evidence>